<proteinExistence type="predicted"/>
<organism evidence="1 2">
    <name type="scientific">Acetoanaerobium pronyense</name>
    <dbReference type="NCBI Taxonomy" id="1482736"/>
    <lineage>
        <taxon>Bacteria</taxon>
        <taxon>Bacillati</taxon>
        <taxon>Bacillota</taxon>
        <taxon>Clostridia</taxon>
        <taxon>Peptostreptococcales</taxon>
        <taxon>Filifactoraceae</taxon>
        <taxon>Acetoanaerobium</taxon>
    </lineage>
</organism>
<dbReference type="EMBL" id="JAGGLI010000030">
    <property type="protein sequence ID" value="MBP2028480.1"/>
    <property type="molecule type" value="Genomic_DNA"/>
</dbReference>
<evidence type="ECO:0000313" key="2">
    <source>
        <dbReference type="Proteomes" id="UP001314903"/>
    </source>
</evidence>
<name>A0ABS4KL15_9FIRM</name>
<evidence type="ECO:0000313" key="1">
    <source>
        <dbReference type="EMBL" id="MBP2028480.1"/>
    </source>
</evidence>
<dbReference type="Proteomes" id="UP001314903">
    <property type="component" value="Unassembled WGS sequence"/>
</dbReference>
<accession>A0ABS4KL15</accession>
<reference evidence="1 2" key="1">
    <citation type="submission" date="2021-03" db="EMBL/GenBank/DDBJ databases">
        <title>Genomic Encyclopedia of Type Strains, Phase IV (KMG-IV): sequencing the most valuable type-strain genomes for metagenomic binning, comparative biology and taxonomic classification.</title>
        <authorList>
            <person name="Goeker M."/>
        </authorList>
    </citation>
    <scope>NUCLEOTIDE SEQUENCE [LARGE SCALE GENOMIC DNA]</scope>
    <source>
        <strain evidence="1 2">DSM 27512</strain>
    </source>
</reference>
<sequence length="49" mass="5766">MNKLFDLFGVKSHKELMDFIKKNPEDNLVKEIKELFEMLDLPLEEGGKN</sequence>
<gene>
    <name evidence="1" type="ORF">J2Z35_002305</name>
</gene>
<keyword evidence="2" id="KW-1185">Reference proteome</keyword>
<dbReference type="RefSeq" id="WP_209661531.1">
    <property type="nucleotide sequence ID" value="NZ_JAGGLI010000030.1"/>
</dbReference>
<comment type="caution">
    <text evidence="1">The sequence shown here is derived from an EMBL/GenBank/DDBJ whole genome shotgun (WGS) entry which is preliminary data.</text>
</comment>
<protein>
    <submittedName>
        <fullName evidence="1">Uncharacterized protein</fullName>
    </submittedName>
</protein>